<protein>
    <submittedName>
        <fullName evidence="1">Uncharacterized protein</fullName>
    </submittedName>
</protein>
<dbReference type="AlphaFoldDB" id="A0A0M2K7G9"/>
<keyword evidence="2" id="KW-1185">Reference proteome</keyword>
<dbReference type="PATRIC" id="fig|1807.13.peg.1939"/>
<dbReference type="OrthoDB" id="4730533at2"/>
<evidence type="ECO:0000313" key="2">
    <source>
        <dbReference type="Proteomes" id="UP000034150"/>
    </source>
</evidence>
<sequence length="114" mass="12474">MTTPTALAVPASWVPDYLHGSLRHWDPPSAPQCRCQRYEGTSVIHCVGRLQHLLDVAFGRPPRSRCGVRLIQATPTALLEDGAPLCPACAAITHPPAVKVEIFNHRADEHPTPR</sequence>
<dbReference type="EMBL" id="LAUZ02000016">
    <property type="protein sequence ID" value="KKF02928.1"/>
    <property type="molecule type" value="Genomic_DNA"/>
</dbReference>
<comment type="caution">
    <text evidence="1">The sequence shown here is derived from an EMBL/GenBank/DDBJ whole genome shotgun (WGS) entry which is preliminary data.</text>
</comment>
<gene>
    <name evidence="1" type="ORF">WN67_06080</name>
</gene>
<name>A0A0M2K7G9_9MYCO</name>
<reference evidence="1 2" key="1">
    <citation type="journal article" date="2015" name="Genome Announc.">
        <title>Draft Genome Sequence of Mycobacterium obuense Strain UC1, Isolated from Patient Sputum.</title>
        <authorList>
            <person name="Greninger A.L."/>
            <person name="Cunningham G."/>
            <person name="Hsu E.D."/>
            <person name="Yu J.M."/>
            <person name="Chiu C.Y."/>
            <person name="Miller S."/>
        </authorList>
    </citation>
    <scope>NUCLEOTIDE SEQUENCE [LARGE SCALE GENOMIC DNA]</scope>
    <source>
        <strain evidence="1 2">UC1</strain>
    </source>
</reference>
<accession>A0A0M2K7G9</accession>
<proteinExistence type="predicted"/>
<dbReference type="RefSeq" id="WP_046362150.1">
    <property type="nucleotide sequence ID" value="NZ_LAUZ02000016.1"/>
</dbReference>
<dbReference type="Proteomes" id="UP000034150">
    <property type="component" value="Unassembled WGS sequence"/>
</dbReference>
<organism evidence="1 2">
    <name type="scientific">Mycolicibacterium obuense</name>
    <dbReference type="NCBI Taxonomy" id="1807"/>
    <lineage>
        <taxon>Bacteria</taxon>
        <taxon>Bacillati</taxon>
        <taxon>Actinomycetota</taxon>
        <taxon>Actinomycetes</taxon>
        <taxon>Mycobacteriales</taxon>
        <taxon>Mycobacteriaceae</taxon>
        <taxon>Mycolicibacterium</taxon>
    </lineage>
</organism>
<evidence type="ECO:0000313" key="1">
    <source>
        <dbReference type="EMBL" id="KKF02928.1"/>
    </source>
</evidence>